<dbReference type="AlphaFoldDB" id="A0A830B3N9"/>
<evidence type="ECO:0000313" key="1">
    <source>
        <dbReference type="EMBL" id="GFP79074.1"/>
    </source>
</evidence>
<comment type="caution">
    <text evidence="1">The sequence shown here is derived from an EMBL/GenBank/DDBJ whole genome shotgun (WGS) entry which is preliminary data.</text>
</comment>
<gene>
    <name evidence="1" type="ORF">PHJA_000050900</name>
</gene>
<reference evidence="1" key="1">
    <citation type="submission" date="2020-07" db="EMBL/GenBank/DDBJ databases">
        <title>Ethylene signaling mediates host invasion by parasitic plants.</title>
        <authorList>
            <person name="Yoshida S."/>
        </authorList>
    </citation>
    <scope>NUCLEOTIDE SEQUENCE</scope>
    <source>
        <strain evidence="1">Okayama</strain>
    </source>
</reference>
<dbReference type="Proteomes" id="UP000653305">
    <property type="component" value="Unassembled WGS sequence"/>
</dbReference>
<dbReference type="EMBL" id="BMAC01000004">
    <property type="protein sequence ID" value="GFP79074.1"/>
    <property type="molecule type" value="Genomic_DNA"/>
</dbReference>
<dbReference type="PANTHER" id="PTHR33116:SF80">
    <property type="entry name" value="REVERSE TRANSCRIPTASE ZINC-BINDING DOMAIN-CONTAINING PROTEIN"/>
    <property type="match status" value="1"/>
</dbReference>
<organism evidence="1 2">
    <name type="scientific">Phtheirospermum japonicum</name>
    <dbReference type="NCBI Taxonomy" id="374723"/>
    <lineage>
        <taxon>Eukaryota</taxon>
        <taxon>Viridiplantae</taxon>
        <taxon>Streptophyta</taxon>
        <taxon>Embryophyta</taxon>
        <taxon>Tracheophyta</taxon>
        <taxon>Spermatophyta</taxon>
        <taxon>Magnoliopsida</taxon>
        <taxon>eudicotyledons</taxon>
        <taxon>Gunneridae</taxon>
        <taxon>Pentapetalae</taxon>
        <taxon>asterids</taxon>
        <taxon>lamiids</taxon>
        <taxon>Lamiales</taxon>
        <taxon>Orobanchaceae</taxon>
        <taxon>Orobanchaceae incertae sedis</taxon>
        <taxon>Phtheirospermum</taxon>
    </lineage>
</organism>
<protein>
    <submittedName>
        <fullName evidence="1">Uncharacterized protein</fullName>
    </submittedName>
</protein>
<keyword evidence="2" id="KW-1185">Reference proteome</keyword>
<dbReference type="OrthoDB" id="1751077at2759"/>
<accession>A0A830B3N9</accession>
<evidence type="ECO:0000313" key="2">
    <source>
        <dbReference type="Proteomes" id="UP000653305"/>
    </source>
</evidence>
<dbReference type="PANTHER" id="PTHR33116">
    <property type="entry name" value="REVERSE TRANSCRIPTASE ZINC-BINDING DOMAIN-CONTAINING PROTEIN-RELATED-RELATED"/>
    <property type="match status" value="1"/>
</dbReference>
<proteinExistence type="predicted"/>
<sequence length="79" mass="8944">MNALKSDLYTTKIVGEDLEEIQEITGIPLGMMLFRYLGIPLLTHKLRPMHYAPFIDKIASYINAWTVSSLSYAGRAKLI</sequence>
<name>A0A830B3N9_9LAMI</name>